<dbReference type="InterPro" id="IPR001765">
    <property type="entry name" value="Carbonic_anhydrase"/>
</dbReference>
<evidence type="ECO:0000313" key="9">
    <source>
        <dbReference type="EnsemblMetazoa" id="XP_038051194.1"/>
    </source>
</evidence>
<evidence type="ECO:0000256" key="5">
    <source>
        <dbReference type="ARBA" id="ARBA00023239"/>
    </source>
</evidence>
<dbReference type="EC" id="4.2.1.1" evidence="2 8"/>
<evidence type="ECO:0000256" key="1">
    <source>
        <dbReference type="ARBA" id="ARBA00006217"/>
    </source>
</evidence>
<evidence type="ECO:0000256" key="7">
    <source>
        <dbReference type="PIRSR" id="PIRSR601765-1"/>
    </source>
</evidence>
<dbReference type="PANTHER" id="PTHR11002:SF76">
    <property type="entry name" value="CARBONIC ANHYDRASE"/>
    <property type="match status" value="1"/>
</dbReference>
<dbReference type="PANTHER" id="PTHR11002">
    <property type="entry name" value="CARBONIC ANHYDRASE"/>
    <property type="match status" value="1"/>
</dbReference>
<dbReference type="SMART" id="SM00947">
    <property type="entry name" value="Pro_CA"/>
    <property type="match status" value="1"/>
</dbReference>
<sequence>MEKILRGIIKYKASNFLVRWFTHAQKQHVKPPILFVSCVDSRVLPTHFCQTSPGDMFILRNAGNVIPRANYSEGEPTHVSCEVVALEITCNRSKVEHVVVCGHSDCQALYAAYSHYTEKETKKPLKRVSQVIHQWCRTHGVEASLNKLQDLSARTPSEGVMTFDVGATPIEAYFKDFDSTDEKSLLDKLSKVNVLQQLEHLSSYRSIRRRVIAGTLSLHGMWYDVATDTVYWFSRARRMFLEINEDNIEEIVQDCQPTVTDTTTPNDIGFKVPS</sequence>
<dbReference type="InterPro" id="IPR036874">
    <property type="entry name" value="Carbonic_anhydrase_sf"/>
</dbReference>
<dbReference type="SUPFAM" id="SSF53056">
    <property type="entry name" value="beta-carbonic anhydrase, cab"/>
    <property type="match status" value="1"/>
</dbReference>
<feature type="binding site" evidence="7">
    <location>
        <position position="40"/>
    </location>
    <ligand>
        <name>Zn(2+)</name>
        <dbReference type="ChEBI" id="CHEBI:29105"/>
    </ligand>
</feature>
<evidence type="ECO:0000313" key="10">
    <source>
        <dbReference type="Proteomes" id="UP000887568"/>
    </source>
</evidence>
<dbReference type="Pfam" id="PF00484">
    <property type="entry name" value="Pro_CA"/>
    <property type="match status" value="1"/>
</dbReference>
<comment type="catalytic activity">
    <reaction evidence="6 8">
        <text>hydrogencarbonate + H(+) = CO2 + H2O</text>
        <dbReference type="Rhea" id="RHEA:10748"/>
        <dbReference type="ChEBI" id="CHEBI:15377"/>
        <dbReference type="ChEBI" id="CHEBI:15378"/>
        <dbReference type="ChEBI" id="CHEBI:16526"/>
        <dbReference type="ChEBI" id="CHEBI:17544"/>
        <dbReference type="EC" id="4.2.1.1"/>
    </reaction>
</comment>
<dbReference type="Proteomes" id="UP000887568">
    <property type="component" value="Unplaced"/>
</dbReference>
<evidence type="ECO:0000256" key="2">
    <source>
        <dbReference type="ARBA" id="ARBA00012925"/>
    </source>
</evidence>
<dbReference type="AlphaFoldDB" id="A0A913ZII7"/>
<comment type="similarity">
    <text evidence="1 8">Belongs to the beta-class carbonic anhydrase family.</text>
</comment>
<dbReference type="EnsemblMetazoa" id="XM_038195267.1">
    <property type="protein sequence ID" value="XP_038051195.1"/>
    <property type="gene ID" value="LOC119724286"/>
</dbReference>
<dbReference type="RefSeq" id="XP_038051195.1">
    <property type="nucleotide sequence ID" value="XM_038195267.1"/>
</dbReference>
<protein>
    <recommendedName>
        <fullName evidence="2 8">Carbonic anhydrase</fullName>
        <ecNumber evidence="2 8">4.2.1.1</ecNumber>
    </recommendedName>
    <alternativeName>
        <fullName evidence="8">Carbonate dehydratase</fullName>
    </alternativeName>
</protein>
<organism evidence="9 10">
    <name type="scientific">Patiria miniata</name>
    <name type="common">Bat star</name>
    <name type="synonym">Asterina miniata</name>
    <dbReference type="NCBI Taxonomy" id="46514"/>
    <lineage>
        <taxon>Eukaryota</taxon>
        <taxon>Metazoa</taxon>
        <taxon>Echinodermata</taxon>
        <taxon>Eleutherozoa</taxon>
        <taxon>Asterozoa</taxon>
        <taxon>Asteroidea</taxon>
        <taxon>Valvatacea</taxon>
        <taxon>Valvatida</taxon>
        <taxon>Asterinidae</taxon>
        <taxon>Patiria</taxon>
    </lineage>
</organism>
<dbReference type="RefSeq" id="XP_038051194.1">
    <property type="nucleotide sequence ID" value="XM_038195266.1"/>
</dbReference>
<feature type="binding site" evidence="7">
    <location>
        <position position="103"/>
    </location>
    <ligand>
        <name>Zn(2+)</name>
        <dbReference type="ChEBI" id="CHEBI:29105"/>
    </ligand>
</feature>
<dbReference type="EnsemblMetazoa" id="XM_038195266.1">
    <property type="protein sequence ID" value="XP_038051194.1"/>
    <property type="gene ID" value="LOC119724286"/>
</dbReference>
<evidence type="ECO:0000256" key="6">
    <source>
        <dbReference type="ARBA" id="ARBA00048348"/>
    </source>
</evidence>
<feature type="binding site" evidence="7">
    <location>
        <position position="38"/>
    </location>
    <ligand>
        <name>Zn(2+)</name>
        <dbReference type="ChEBI" id="CHEBI:29105"/>
    </ligand>
</feature>
<evidence type="ECO:0000256" key="4">
    <source>
        <dbReference type="ARBA" id="ARBA00022833"/>
    </source>
</evidence>
<keyword evidence="3 7" id="KW-0479">Metal-binding</keyword>
<keyword evidence="5 8" id="KW-0456">Lyase</keyword>
<keyword evidence="10" id="KW-1185">Reference proteome</keyword>
<feature type="binding site" evidence="7">
    <location>
        <position position="106"/>
    </location>
    <ligand>
        <name>Zn(2+)</name>
        <dbReference type="ChEBI" id="CHEBI:29105"/>
    </ligand>
</feature>
<dbReference type="OMA" id="PEDQDGP"/>
<keyword evidence="4 7" id="KW-0862">Zinc</keyword>
<evidence type="ECO:0000256" key="3">
    <source>
        <dbReference type="ARBA" id="ARBA00022723"/>
    </source>
</evidence>
<comment type="cofactor">
    <cofactor evidence="7">
        <name>Zn(2+)</name>
        <dbReference type="ChEBI" id="CHEBI:29105"/>
    </cofactor>
    <text evidence="7">Binds 1 zinc ion per subunit.</text>
</comment>
<accession>A0A913ZII7</accession>
<dbReference type="Gene3D" id="3.40.1050.10">
    <property type="entry name" value="Carbonic anhydrase"/>
    <property type="match status" value="1"/>
</dbReference>
<dbReference type="OrthoDB" id="10020193at2759"/>
<evidence type="ECO:0000256" key="8">
    <source>
        <dbReference type="RuleBase" id="RU003956"/>
    </source>
</evidence>
<dbReference type="GO" id="GO:0008270">
    <property type="term" value="F:zinc ion binding"/>
    <property type="evidence" value="ECO:0007669"/>
    <property type="project" value="UniProtKB-UniRule"/>
</dbReference>
<comment type="function">
    <text evidence="8">Reversible hydration of carbon dioxide.</text>
</comment>
<name>A0A913ZII7_PATMI</name>
<proteinExistence type="inferred from homology"/>
<dbReference type="GO" id="GO:0004089">
    <property type="term" value="F:carbonate dehydratase activity"/>
    <property type="evidence" value="ECO:0007669"/>
    <property type="project" value="UniProtKB-UniRule"/>
</dbReference>
<reference evidence="9" key="1">
    <citation type="submission" date="2022-11" db="UniProtKB">
        <authorList>
            <consortium name="EnsemblMetazoa"/>
        </authorList>
    </citation>
    <scope>IDENTIFICATION</scope>
</reference>
<dbReference type="GeneID" id="119724286"/>